<organism evidence="2 3">
    <name type="scientific">Cladosporium halotolerans</name>
    <dbReference type="NCBI Taxonomy" id="1052096"/>
    <lineage>
        <taxon>Eukaryota</taxon>
        <taxon>Fungi</taxon>
        <taxon>Dikarya</taxon>
        <taxon>Ascomycota</taxon>
        <taxon>Pezizomycotina</taxon>
        <taxon>Dothideomycetes</taxon>
        <taxon>Dothideomycetidae</taxon>
        <taxon>Cladosporiales</taxon>
        <taxon>Cladosporiaceae</taxon>
        <taxon>Cladosporium</taxon>
    </lineage>
</organism>
<dbReference type="EMBL" id="JAAQHG020000025">
    <property type="protein sequence ID" value="KAL1584583.1"/>
    <property type="molecule type" value="Genomic_DNA"/>
</dbReference>
<evidence type="ECO:0000313" key="2">
    <source>
        <dbReference type="EMBL" id="KAL1584583.1"/>
    </source>
</evidence>
<feature type="compositionally biased region" description="Polar residues" evidence="1">
    <location>
        <begin position="64"/>
        <end position="75"/>
    </location>
</feature>
<dbReference type="AlphaFoldDB" id="A0AB34KMR1"/>
<keyword evidence="3" id="KW-1185">Reference proteome</keyword>
<feature type="compositionally biased region" description="Polar residues" evidence="1">
    <location>
        <begin position="81"/>
        <end position="100"/>
    </location>
</feature>
<accession>A0AB34KMR1</accession>
<evidence type="ECO:0000256" key="1">
    <source>
        <dbReference type="SAM" id="MobiDB-lite"/>
    </source>
</evidence>
<dbReference type="RefSeq" id="XP_069227689.1">
    <property type="nucleotide sequence ID" value="XM_069375679.1"/>
</dbReference>
<feature type="region of interest" description="Disordered" evidence="1">
    <location>
        <begin position="1"/>
        <end position="134"/>
    </location>
</feature>
<proteinExistence type="predicted"/>
<evidence type="ECO:0000313" key="3">
    <source>
        <dbReference type="Proteomes" id="UP000803884"/>
    </source>
</evidence>
<sequence>MASTSVSEPVAAKTPVSTSPKKTRKNPARRKAEKANANVEANKDADASNTSSTPTPAKLARQASAPTVLSNSNATKPPLQSRKSSNTTGNVKNGTATAQENNSNPKPQSKPNPTTALIANPSRPKPHRSATTNSSSLAFNAPAFVTGGLIGCAAGAAILMAVHVWYDFAGVKAAIDTARAARLCVDNFSEELIGSLRAGTYSTDEALDILRRTTLAYASTIPDGAPAVERVFREIQLVRQSRGAEVDRVLAGAYDELRSAGDRGLSARETRDVVLRHLLRLSLFASRATQDVLTRNPRLKPYRDGAIKALKEPPKDKVPTSKVNLVVKHRQAAAA</sequence>
<protein>
    <recommendedName>
        <fullName evidence="4">Transmembrane protein</fullName>
    </recommendedName>
</protein>
<name>A0AB34KMR1_9PEZI</name>
<evidence type="ECO:0008006" key="4">
    <source>
        <dbReference type="Google" id="ProtNLM"/>
    </source>
</evidence>
<feature type="compositionally biased region" description="Low complexity" evidence="1">
    <location>
        <begin position="101"/>
        <end position="113"/>
    </location>
</feature>
<dbReference type="Proteomes" id="UP000803884">
    <property type="component" value="Unassembled WGS sequence"/>
</dbReference>
<comment type="caution">
    <text evidence="2">The sequence shown here is derived from an EMBL/GenBank/DDBJ whole genome shotgun (WGS) entry which is preliminary data.</text>
</comment>
<reference evidence="2 3" key="1">
    <citation type="journal article" date="2020" name="Microbiol. Resour. Announc.">
        <title>Draft Genome Sequence of a Cladosporium Species Isolated from the Mesophotic Ascidian Didemnum maculosum.</title>
        <authorList>
            <person name="Gioti A."/>
            <person name="Siaperas R."/>
            <person name="Nikolaivits E."/>
            <person name="Le Goff G."/>
            <person name="Ouazzani J."/>
            <person name="Kotoulas G."/>
            <person name="Topakas E."/>
        </authorList>
    </citation>
    <scope>NUCLEOTIDE SEQUENCE [LARGE SCALE GENOMIC DNA]</scope>
    <source>
        <strain evidence="2 3">TM138-S3</strain>
    </source>
</reference>
<gene>
    <name evidence="2" type="ORF">WHR41_07074</name>
</gene>
<feature type="compositionally biased region" description="Basic residues" evidence="1">
    <location>
        <begin position="21"/>
        <end position="32"/>
    </location>
</feature>
<dbReference type="GeneID" id="96008517"/>